<gene>
    <name evidence="1" type="ORF">BJ138DRAFT_1182787</name>
</gene>
<protein>
    <submittedName>
        <fullName evidence="1">Uncharacterized protein</fullName>
    </submittedName>
</protein>
<sequence length="397" mass="47385">MLVLEGIFNRASGPPPSYQSRMGSSISDSGTERTSLLGYSSRRNATPLQLLLAATFGCWVAFTGYRMIFPITWCDNPMDPGVRDRIRQSWEVELHHHDVLVANHEALQLQWKEEDVNRDRIREAWEVELHRHEILVVNRDALRLQWKEEDVNRTRVREGWEREAKENDRLQEERRQREEGERLRVRERWEREVKDHDRLEGERRQREENERSRVRERWEREVKDHDRLERERRQKEEDERLRMGMFWADLVGDERCTAYATREYSAHLINLPDRYPYRVEACMGTPAVIHGVTYKNPSRCFDDGYNVYGYWSVDHNEPGCSTFWEYYKDKGCIADGSGKRRIEQFLANVPEEADWQEFCASTPTTIHSREYKSPNHCFRAVSPLYVPKFQLNFQIDG</sequence>
<comment type="caution">
    <text evidence="1">The sequence shown here is derived from an EMBL/GenBank/DDBJ whole genome shotgun (WGS) entry which is preliminary data.</text>
</comment>
<evidence type="ECO:0000313" key="2">
    <source>
        <dbReference type="Proteomes" id="UP000790377"/>
    </source>
</evidence>
<accession>A0ACB8A168</accession>
<dbReference type="Proteomes" id="UP000790377">
    <property type="component" value="Unassembled WGS sequence"/>
</dbReference>
<dbReference type="EMBL" id="MU267961">
    <property type="protein sequence ID" value="KAH7906914.1"/>
    <property type="molecule type" value="Genomic_DNA"/>
</dbReference>
<organism evidence="1 2">
    <name type="scientific">Hygrophoropsis aurantiaca</name>
    <dbReference type="NCBI Taxonomy" id="72124"/>
    <lineage>
        <taxon>Eukaryota</taxon>
        <taxon>Fungi</taxon>
        <taxon>Dikarya</taxon>
        <taxon>Basidiomycota</taxon>
        <taxon>Agaricomycotina</taxon>
        <taxon>Agaricomycetes</taxon>
        <taxon>Agaricomycetidae</taxon>
        <taxon>Boletales</taxon>
        <taxon>Coniophorineae</taxon>
        <taxon>Hygrophoropsidaceae</taxon>
        <taxon>Hygrophoropsis</taxon>
    </lineage>
</organism>
<name>A0ACB8A168_9AGAM</name>
<proteinExistence type="predicted"/>
<evidence type="ECO:0000313" key="1">
    <source>
        <dbReference type="EMBL" id="KAH7906914.1"/>
    </source>
</evidence>
<reference evidence="1" key="1">
    <citation type="journal article" date="2021" name="New Phytol.">
        <title>Evolutionary innovations through gain and loss of genes in the ectomycorrhizal Boletales.</title>
        <authorList>
            <person name="Wu G."/>
            <person name="Miyauchi S."/>
            <person name="Morin E."/>
            <person name="Kuo A."/>
            <person name="Drula E."/>
            <person name="Varga T."/>
            <person name="Kohler A."/>
            <person name="Feng B."/>
            <person name="Cao Y."/>
            <person name="Lipzen A."/>
            <person name="Daum C."/>
            <person name="Hundley H."/>
            <person name="Pangilinan J."/>
            <person name="Johnson J."/>
            <person name="Barry K."/>
            <person name="LaButti K."/>
            <person name="Ng V."/>
            <person name="Ahrendt S."/>
            <person name="Min B."/>
            <person name="Choi I.G."/>
            <person name="Park H."/>
            <person name="Plett J.M."/>
            <person name="Magnuson J."/>
            <person name="Spatafora J.W."/>
            <person name="Nagy L.G."/>
            <person name="Henrissat B."/>
            <person name="Grigoriev I.V."/>
            <person name="Yang Z.L."/>
            <person name="Xu J."/>
            <person name="Martin F.M."/>
        </authorList>
    </citation>
    <scope>NUCLEOTIDE SEQUENCE</scope>
    <source>
        <strain evidence="1">ATCC 28755</strain>
    </source>
</reference>
<keyword evidence="2" id="KW-1185">Reference proteome</keyword>